<protein>
    <submittedName>
        <fullName evidence="1">Uncharacterized protein</fullName>
    </submittedName>
</protein>
<gene>
    <name evidence="1" type="ORF">BCS90_07335</name>
</gene>
<organism evidence="1">
    <name type="scientific">Vibrio cyclitrophicus</name>
    <dbReference type="NCBI Taxonomy" id="47951"/>
    <lineage>
        <taxon>Bacteria</taxon>
        <taxon>Pseudomonadati</taxon>
        <taxon>Pseudomonadota</taxon>
        <taxon>Gammaproteobacteria</taxon>
        <taxon>Vibrionales</taxon>
        <taxon>Vibrionaceae</taxon>
        <taxon>Vibrio</taxon>
    </lineage>
</organism>
<reference evidence="1" key="1">
    <citation type="submission" date="2016-07" db="EMBL/GenBank/DDBJ databases">
        <authorList>
            <person name="Kauffman K."/>
            <person name="Arevalo P."/>
            <person name="Polz M.F."/>
        </authorList>
    </citation>
    <scope>NUCLEOTIDE SEQUENCE</scope>
    <source>
        <strain evidence="1">10N.222.46.E12</strain>
    </source>
</reference>
<evidence type="ECO:0000313" key="1">
    <source>
        <dbReference type="EMBL" id="PMP20204.1"/>
    </source>
</evidence>
<reference evidence="1" key="2">
    <citation type="journal article" date="2018" name="Nature">
        <title>A major lineage of non-tailed dsDNA viruses as unrecognized killers of marine bacteria.</title>
        <authorList>
            <person name="Kauffman K.M."/>
            <person name="Hussain F.A."/>
            <person name="Yang J."/>
            <person name="Arevalo P."/>
            <person name="Brown J.M."/>
            <person name="Chang W.K."/>
            <person name="VanInsberghe D."/>
            <person name="Elsherbini J."/>
            <person name="Sharma R.S."/>
            <person name="Cutler M.B."/>
            <person name="Kelly L."/>
            <person name="Polz M.F."/>
        </authorList>
    </citation>
    <scope>NUCLEOTIDE SEQUENCE</scope>
    <source>
        <strain evidence="1">10N.222.46.E12</strain>
    </source>
</reference>
<dbReference type="EMBL" id="MDBS01000100">
    <property type="protein sequence ID" value="PMP20204.1"/>
    <property type="molecule type" value="Genomic_DNA"/>
</dbReference>
<dbReference type="AlphaFoldDB" id="A0A7Z1MCY2"/>
<accession>A0A7Z1MCY2</accession>
<comment type="caution">
    <text evidence="1">The sequence shown here is derived from an EMBL/GenBank/DDBJ whole genome shotgun (WGS) entry which is preliminary data.</text>
</comment>
<proteinExistence type="predicted"/>
<sequence>MTMRKALRDKIIASNQANKNVKALFENFEKRTGRRLAVSSSFGTHVVFEGIHPHEWPTKEFKNTFTSFVEMEQYFKKVLSETS</sequence>
<name>A0A7Z1MCY2_9VIBR</name>